<dbReference type="STRING" id="1427518.XSR1_980004"/>
<dbReference type="GeneID" id="97124787"/>
<dbReference type="OrthoDB" id="6446737at2"/>
<evidence type="ECO:0000256" key="1">
    <source>
        <dbReference type="ARBA" id="ARBA00006845"/>
    </source>
</evidence>
<gene>
    <name evidence="3" type="ORF">XSR1_980004</name>
</gene>
<dbReference type="SUPFAM" id="SSF52038">
    <property type="entry name" value="Barstar-related"/>
    <property type="match status" value="1"/>
</dbReference>
<proteinExistence type="inferred from homology"/>
<dbReference type="AlphaFoldDB" id="W1J8G9"/>
<comment type="similarity">
    <text evidence="1">Belongs to the barstar family.</text>
</comment>
<evidence type="ECO:0000259" key="2">
    <source>
        <dbReference type="Pfam" id="PF01337"/>
    </source>
</evidence>
<keyword evidence="4" id="KW-1185">Reference proteome</keyword>
<feature type="domain" description="Barstar (barnase inhibitor)" evidence="2">
    <location>
        <begin position="147"/>
        <end position="204"/>
    </location>
</feature>
<sequence>MPSKTVLESDDLDIGEIELLHVNKVGENYLCFLKGISYYNDYDFHFFNKNKCLNIKRVGGYEYLASLFVIDQAKFIDKNNNVIIMASSDSWVNCNYVNLYSQMVSSWNSYDSVYLDWADLSSRKKKVWLDLSADWSDLKKKNIENDIVVDCSRITDIPSLYCCLGESILGKKGYVGRNLDSLEDCLIDIKHQGKKIIFKNSNRIFTIFNTALNRKKYQDDYVSIMANIFKKYGFKVEFM</sequence>
<dbReference type="InterPro" id="IPR000468">
    <property type="entry name" value="Barstar"/>
</dbReference>
<comment type="caution">
    <text evidence="3">The sequence shown here is derived from an EMBL/GenBank/DDBJ whole genome shotgun (WGS) entry which is preliminary data.</text>
</comment>
<dbReference type="Gene3D" id="3.30.370.10">
    <property type="entry name" value="Barstar-like"/>
    <property type="match status" value="1"/>
</dbReference>
<dbReference type="Proteomes" id="UP000019202">
    <property type="component" value="Unassembled WGS sequence"/>
</dbReference>
<name>W1J8G9_9GAMM</name>
<dbReference type="Pfam" id="PF01337">
    <property type="entry name" value="Barstar"/>
    <property type="match status" value="1"/>
</dbReference>
<accession>W1J8G9</accession>
<evidence type="ECO:0000313" key="3">
    <source>
        <dbReference type="EMBL" id="CDL85795.1"/>
    </source>
</evidence>
<dbReference type="InterPro" id="IPR035905">
    <property type="entry name" value="Barstar-like_sf"/>
</dbReference>
<evidence type="ECO:0000313" key="4">
    <source>
        <dbReference type="Proteomes" id="UP000019202"/>
    </source>
</evidence>
<organism evidence="3 4">
    <name type="scientific">Xenorhabdus szentirmaii DSM 16338</name>
    <dbReference type="NCBI Taxonomy" id="1427518"/>
    <lineage>
        <taxon>Bacteria</taxon>
        <taxon>Pseudomonadati</taxon>
        <taxon>Pseudomonadota</taxon>
        <taxon>Gammaproteobacteria</taxon>
        <taxon>Enterobacterales</taxon>
        <taxon>Morganellaceae</taxon>
        <taxon>Xenorhabdus</taxon>
    </lineage>
</organism>
<dbReference type="RefSeq" id="WP_038242494.1">
    <property type="nucleotide sequence ID" value="NZ_CAWLWS010000163.1"/>
</dbReference>
<protein>
    <recommendedName>
        <fullName evidence="2">Barstar (barnase inhibitor) domain-containing protein</fullName>
    </recommendedName>
</protein>
<dbReference type="EMBL" id="CBXF010000163">
    <property type="protein sequence ID" value="CDL85795.1"/>
    <property type="molecule type" value="Genomic_DNA"/>
</dbReference>
<reference evidence="3" key="1">
    <citation type="submission" date="2013-11" db="EMBL/GenBank/DDBJ databases">
        <title>Draft genome sequence and annotation of the entomopathogenic bacteria, Xenorhabdus cabanillasi strain JM26 and Xenorhabdus szentirmai strain DSM 16338.</title>
        <authorList>
            <person name="Gualtieri M."/>
            <person name="Ogier J.C."/>
            <person name="Pages S."/>
            <person name="Givaudan A."/>
            <person name="Gaudriault S."/>
        </authorList>
    </citation>
    <scope>NUCLEOTIDE SEQUENCE [LARGE SCALE GENOMIC DNA]</scope>
    <source>
        <strain evidence="3">DSM 16338</strain>
    </source>
</reference>